<accession>A0ACB9LKH3</accession>
<dbReference type="EMBL" id="CM042890">
    <property type="protein sequence ID" value="KAI4311881.1"/>
    <property type="molecule type" value="Genomic_DNA"/>
</dbReference>
<dbReference type="Proteomes" id="UP001057402">
    <property type="component" value="Chromosome 11"/>
</dbReference>
<sequence>MKLQLEVWRQLTQKEEDKRDIEVLHGIRALANGAADVLWVHKLLAELQIPFQLPSTLYCDNVSAIQLAANPILHARTKHVEIDYHFVREKVLDGTLVIHHVSSLDQLADPLTKLIPSHRFITLRGMLTIGRRPSISSSSQQEIKGIEDYSAEWEDEEVGNGDISDGNCVQLSQKMGSENCSGGVKQGEEGGGFDGECWTMKGQDEVHTMKGQDEGRDVTEEVAFDGEC</sequence>
<keyword evidence="2" id="KW-1185">Reference proteome</keyword>
<comment type="caution">
    <text evidence="1">The sequence shown here is derived from an EMBL/GenBank/DDBJ whole genome shotgun (WGS) entry which is preliminary data.</text>
</comment>
<organism evidence="1 2">
    <name type="scientific">Melastoma candidum</name>
    <dbReference type="NCBI Taxonomy" id="119954"/>
    <lineage>
        <taxon>Eukaryota</taxon>
        <taxon>Viridiplantae</taxon>
        <taxon>Streptophyta</taxon>
        <taxon>Embryophyta</taxon>
        <taxon>Tracheophyta</taxon>
        <taxon>Spermatophyta</taxon>
        <taxon>Magnoliopsida</taxon>
        <taxon>eudicotyledons</taxon>
        <taxon>Gunneridae</taxon>
        <taxon>Pentapetalae</taxon>
        <taxon>rosids</taxon>
        <taxon>malvids</taxon>
        <taxon>Myrtales</taxon>
        <taxon>Melastomataceae</taxon>
        <taxon>Melastomatoideae</taxon>
        <taxon>Melastomateae</taxon>
        <taxon>Melastoma</taxon>
    </lineage>
</organism>
<proteinExistence type="predicted"/>
<evidence type="ECO:0000313" key="2">
    <source>
        <dbReference type="Proteomes" id="UP001057402"/>
    </source>
</evidence>
<protein>
    <submittedName>
        <fullName evidence="1">Uncharacterized protein</fullName>
    </submittedName>
</protein>
<reference evidence="2" key="1">
    <citation type="journal article" date="2023" name="Front. Plant Sci.">
        <title>Chromosomal-level genome assembly of Melastoma candidum provides insights into trichome evolution.</title>
        <authorList>
            <person name="Zhong Y."/>
            <person name="Wu W."/>
            <person name="Sun C."/>
            <person name="Zou P."/>
            <person name="Liu Y."/>
            <person name="Dai S."/>
            <person name="Zhou R."/>
        </authorList>
    </citation>
    <scope>NUCLEOTIDE SEQUENCE [LARGE SCALE GENOMIC DNA]</scope>
</reference>
<gene>
    <name evidence="1" type="ORF">MLD38_036743</name>
</gene>
<evidence type="ECO:0000313" key="1">
    <source>
        <dbReference type="EMBL" id="KAI4311881.1"/>
    </source>
</evidence>
<name>A0ACB9LKH3_9MYRT</name>